<comment type="caution">
    <text evidence="1">The sequence shown here is derived from an EMBL/GenBank/DDBJ whole genome shotgun (WGS) entry which is preliminary data.</text>
</comment>
<reference evidence="1 2" key="1">
    <citation type="submission" date="2022-03" db="EMBL/GenBank/DDBJ databases">
        <authorList>
            <person name="Jo J.-H."/>
            <person name="Im W.-T."/>
        </authorList>
    </citation>
    <scope>NUCLEOTIDE SEQUENCE [LARGE SCALE GENOMIC DNA]</scope>
    <source>
        <strain evidence="1 2">SM33</strain>
    </source>
</reference>
<dbReference type="Gene3D" id="1.20.1270.360">
    <property type="match status" value="1"/>
</dbReference>
<dbReference type="RefSeq" id="WP_241445923.1">
    <property type="nucleotide sequence ID" value="NZ_JAKZHW010000001.1"/>
</dbReference>
<evidence type="ECO:0000313" key="2">
    <source>
        <dbReference type="Proteomes" id="UP001203058"/>
    </source>
</evidence>
<protein>
    <submittedName>
        <fullName evidence="1">Four-helix bundle copper-binding protein</fullName>
    </submittedName>
</protein>
<dbReference type="PANTHER" id="PTHR37310">
    <property type="entry name" value="CYTOPLASMIC PROTEIN-RELATED"/>
    <property type="match status" value="1"/>
</dbReference>
<keyword evidence="2" id="KW-1185">Reference proteome</keyword>
<name>A0ABS9VJQ3_9SPHN</name>
<dbReference type="Proteomes" id="UP001203058">
    <property type="component" value="Unassembled WGS sequence"/>
</dbReference>
<dbReference type="InterPro" id="IPR005560">
    <property type="entry name" value="Csp_YhjQ"/>
</dbReference>
<dbReference type="InterPro" id="IPR044543">
    <property type="entry name" value="YHJQ-like"/>
</dbReference>
<dbReference type="Pfam" id="PF03860">
    <property type="entry name" value="Csp"/>
    <property type="match status" value="1"/>
</dbReference>
<dbReference type="EMBL" id="JAKZHW010000001">
    <property type="protein sequence ID" value="MCH8615210.1"/>
    <property type="molecule type" value="Genomic_DNA"/>
</dbReference>
<evidence type="ECO:0000313" key="1">
    <source>
        <dbReference type="EMBL" id="MCH8615210.1"/>
    </source>
</evidence>
<proteinExistence type="predicted"/>
<organism evidence="1 2">
    <name type="scientific">Sphingomonas telluris</name>
    <dbReference type="NCBI Taxonomy" id="2907998"/>
    <lineage>
        <taxon>Bacteria</taxon>
        <taxon>Pseudomonadati</taxon>
        <taxon>Pseudomonadota</taxon>
        <taxon>Alphaproteobacteria</taxon>
        <taxon>Sphingomonadales</taxon>
        <taxon>Sphingomonadaceae</taxon>
        <taxon>Sphingomonas</taxon>
    </lineage>
</organism>
<sequence>MSIRKMISLHPDVHGHVNQPLGDAVHHLMYCAKMCLSCADACAAEKMDMRECIRTCMDCADVCEAACRVALRRTGSNEEVIREMLELCARVCDVCAAECEKHDHEHCRLCAQMCRECAEDCRNAAASVTPAMA</sequence>
<gene>
    <name evidence="1" type="ORF">LZ016_03710</name>
</gene>
<accession>A0ABS9VJQ3</accession>
<dbReference type="PANTHER" id="PTHR37310:SF1">
    <property type="entry name" value="CYTOPLASMIC PROTEIN"/>
    <property type="match status" value="1"/>
</dbReference>
<dbReference type="CDD" id="cd08026">
    <property type="entry name" value="DUF326"/>
    <property type="match status" value="1"/>
</dbReference>